<proteinExistence type="predicted"/>
<keyword evidence="2" id="KW-0808">Transferase</keyword>
<keyword evidence="3" id="KW-1185">Reference proteome</keyword>
<dbReference type="InterPro" id="IPR016181">
    <property type="entry name" value="Acyl_CoA_acyltransferase"/>
</dbReference>
<dbReference type="Proteomes" id="UP000182360">
    <property type="component" value="Unassembled WGS sequence"/>
</dbReference>
<protein>
    <submittedName>
        <fullName evidence="2">Protein N-acetyltransferase, RimJ/RimL family</fullName>
    </submittedName>
</protein>
<dbReference type="EMBL" id="FOFU01000002">
    <property type="protein sequence ID" value="SEQ07760.1"/>
    <property type="molecule type" value="Genomic_DNA"/>
</dbReference>
<dbReference type="Gene3D" id="3.40.630.30">
    <property type="match status" value="1"/>
</dbReference>
<dbReference type="GO" id="GO:0016747">
    <property type="term" value="F:acyltransferase activity, transferring groups other than amino-acyl groups"/>
    <property type="evidence" value="ECO:0007669"/>
    <property type="project" value="InterPro"/>
</dbReference>
<dbReference type="Pfam" id="PF13302">
    <property type="entry name" value="Acetyltransf_3"/>
    <property type="match status" value="1"/>
</dbReference>
<evidence type="ECO:0000313" key="3">
    <source>
        <dbReference type="Proteomes" id="UP000182360"/>
    </source>
</evidence>
<organism evidence="2 3">
    <name type="scientific">Treponema bryantii</name>
    <dbReference type="NCBI Taxonomy" id="163"/>
    <lineage>
        <taxon>Bacteria</taxon>
        <taxon>Pseudomonadati</taxon>
        <taxon>Spirochaetota</taxon>
        <taxon>Spirochaetia</taxon>
        <taxon>Spirochaetales</taxon>
        <taxon>Treponemataceae</taxon>
        <taxon>Treponema</taxon>
    </lineage>
</organism>
<name>A0A1H9D2P9_9SPIR</name>
<evidence type="ECO:0000259" key="1">
    <source>
        <dbReference type="Pfam" id="PF13302"/>
    </source>
</evidence>
<accession>A0A1H9D2P9</accession>
<dbReference type="SUPFAM" id="SSF55729">
    <property type="entry name" value="Acyl-CoA N-acyltransferases (Nat)"/>
    <property type="match status" value="1"/>
</dbReference>
<dbReference type="OrthoDB" id="359038at2"/>
<dbReference type="RefSeq" id="WP_074641591.1">
    <property type="nucleotide sequence ID" value="NZ_FOFU01000002.1"/>
</dbReference>
<sequence length="195" mass="22961">MKPVYEEVPVFENSDYLLRFVTPEDANDLLKVYSDKNALPFFNSDNCHGDNFYYSTIERMNEAIQFWLYSYKEKYFVRWAIVEKKSNTAIGTIELFHRTAEDYFNHTGVLRLDLKSEFETAEVIQSIAGLIVPPAYELFDTDKIITKIPLYAVERQAAFEKIGFKKTTELLIGIDNFAYKDYWGIRLSFNKWLYS</sequence>
<feature type="domain" description="N-acetyltransferase" evidence="1">
    <location>
        <begin position="17"/>
        <end position="165"/>
    </location>
</feature>
<reference evidence="2 3" key="1">
    <citation type="submission" date="2016-10" db="EMBL/GenBank/DDBJ databases">
        <authorList>
            <person name="de Groot N.N."/>
        </authorList>
    </citation>
    <scope>NUCLEOTIDE SEQUENCE [LARGE SCALE GENOMIC DNA]</scope>
    <source>
        <strain evidence="2 3">B25</strain>
    </source>
</reference>
<gene>
    <name evidence="2" type="ORF">SAMN04487977_102412</name>
</gene>
<dbReference type="AlphaFoldDB" id="A0A1H9D2P9"/>
<dbReference type="InterPro" id="IPR000182">
    <property type="entry name" value="GNAT_dom"/>
</dbReference>
<evidence type="ECO:0000313" key="2">
    <source>
        <dbReference type="EMBL" id="SEQ07760.1"/>
    </source>
</evidence>